<feature type="region of interest" description="Disordered" evidence="1">
    <location>
        <begin position="1"/>
        <end position="20"/>
    </location>
</feature>
<dbReference type="InterPro" id="IPR010733">
    <property type="entry name" value="DUF1308"/>
</dbReference>
<feature type="compositionally biased region" description="Polar residues" evidence="1">
    <location>
        <begin position="1"/>
        <end position="13"/>
    </location>
</feature>
<dbReference type="OrthoDB" id="441890at2759"/>
<feature type="compositionally biased region" description="Basic and acidic residues" evidence="1">
    <location>
        <begin position="190"/>
        <end position="205"/>
    </location>
</feature>
<reference evidence="3" key="1">
    <citation type="journal article" date="2020" name="Stud. Mycol.">
        <title>101 Dothideomycetes genomes: a test case for predicting lifestyles and emergence of pathogens.</title>
        <authorList>
            <person name="Haridas S."/>
            <person name="Albert R."/>
            <person name="Binder M."/>
            <person name="Bloem J."/>
            <person name="Labutti K."/>
            <person name="Salamov A."/>
            <person name="Andreopoulos B."/>
            <person name="Baker S."/>
            <person name="Barry K."/>
            <person name="Bills G."/>
            <person name="Bluhm B."/>
            <person name="Cannon C."/>
            <person name="Castanera R."/>
            <person name="Culley D."/>
            <person name="Daum C."/>
            <person name="Ezra D."/>
            <person name="Gonzalez J."/>
            <person name="Henrissat B."/>
            <person name="Kuo A."/>
            <person name="Liang C."/>
            <person name="Lipzen A."/>
            <person name="Lutzoni F."/>
            <person name="Magnuson J."/>
            <person name="Mondo S."/>
            <person name="Nolan M."/>
            <person name="Ohm R."/>
            <person name="Pangilinan J."/>
            <person name="Park H.-J."/>
            <person name="Ramirez L."/>
            <person name="Alfaro M."/>
            <person name="Sun H."/>
            <person name="Tritt A."/>
            <person name="Yoshinaga Y."/>
            <person name="Zwiers L.-H."/>
            <person name="Turgeon B."/>
            <person name="Goodwin S."/>
            <person name="Spatafora J."/>
            <person name="Crous P."/>
            <person name="Grigoriev I."/>
        </authorList>
    </citation>
    <scope>NUCLEOTIDE SEQUENCE</scope>
    <source>
        <strain evidence="3">CBS 116005</strain>
    </source>
</reference>
<feature type="non-terminal residue" evidence="3">
    <location>
        <position position="1"/>
    </location>
</feature>
<sequence length="530" mass="58052">NMAQDEMTSTGQTDSEDQEDLSTVLEDLVARANTILHEIDALCAHLQRLRQDGKVDIASFRSNVKSELGMLTRLQSQPEGESRSHVARSSNLPFLERIWITVKKSKGVVSIGKRIHPDSEVRSLSQNMRRVNIARTDHNTDGLKKGIIVDAVLDEGKTWVKVSLITNQRLLFDLAKQGWVSDDSDPDFGGDSHDGRSDSDSDSSHDVPLVRTARVLARAAKCFRVRTRIPQAVLILPRVREGETAEIDSILQTCRAFGATLICGDDGDKAPTIEEALPSIATNPLDSLSHVLNVDCTVLLAIVSDFSHGKVAEQPWFHSGLRLQVELEDKENLLPSLLYAVLTGHPLVCTKEAAKRMREIVETIGTASEKARTAILLGDSTSKAQAELVLEMQAWSAYEVPSDFQLPIKVVDKNEDDCLSRLPSQVVNANKGITGFSPINNSVFLYGWASGCTTITSNRSAVTQLHAHLEQFEDLDDSVWPNLWLCPTARSLVGKEKRGMKKGSNGVQAHEGVPEAGMEGESGVDHDQAA</sequence>
<feature type="region of interest" description="Disordered" evidence="1">
    <location>
        <begin position="183"/>
        <end position="206"/>
    </location>
</feature>
<feature type="domain" description="DUF1308" evidence="2">
    <location>
        <begin position="292"/>
        <end position="377"/>
    </location>
</feature>
<organism evidence="3 4">
    <name type="scientific">Teratosphaeria nubilosa</name>
    <dbReference type="NCBI Taxonomy" id="161662"/>
    <lineage>
        <taxon>Eukaryota</taxon>
        <taxon>Fungi</taxon>
        <taxon>Dikarya</taxon>
        <taxon>Ascomycota</taxon>
        <taxon>Pezizomycotina</taxon>
        <taxon>Dothideomycetes</taxon>
        <taxon>Dothideomycetidae</taxon>
        <taxon>Mycosphaerellales</taxon>
        <taxon>Teratosphaeriaceae</taxon>
        <taxon>Teratosphaeria</taxon>
    </lineage>
</organism>
<accession>A0A6G1LLV0</accession>
<protein>
    <recommendedName>
        <fullName evidence="2">DUF1308 domain-containing protein</fullName>
    </recommendedName>
</protein>
<dbReference type="PANTHER" id="PTHR13379:SF0">
    <property type="entry name" value="UPF0415 PROTEIN C7ORF25"/>
    <property type="match status" value="1"/>
</dbReference>
<dbReference type="EMBL" id="ML995812">
    <property type="protein sequence ID" value="KAF2773144.1"/>
    <property type="molecule type" value="Genomic_DNA"/>
</dbReference>
<name>A0A6G1LLV0_9PEZI</name>
<dbReference type="Pfam" id="PF07000">
    <property type="entry name" value="DUF1308"/>
    <property type="match status" value="1"/>
</dbReference>
<dbReference type="PANTHER" id="PTHR13379">
    <property type="entry name" value="UNCHARACTERIZED DUF1308"/>
    <property type="match status" value="1"/>
</dbReference>
<evidence type="ECO:0000313" key="4">
    <source>
        <dbReference type="Proteomes" id="UP000799436"/>
    </source>
</evidence>
<dbReference type="Proteomes" id="UP000799436">
    <property type="component" value="Unassembled WGS sequence"/>
</dbReference>
<gene>
    <name evidence="3" type="ORF">EJ03DRAFT_265637</name>
</gene>
<feature type="region of interest" description="Disordered" evidence="1">
    <location>
        <begin position="496"/>
        <end position="530"/>
    </location>
</feature>
<dbReference type="AlphaFoldDB" id="A0A6G1LLV0"/>
<evidence type="ECO:0000256" key="1">
    <source>
        <dbReference type="SAM" id="MobiDB-lite"/>
    </source>
</evidence>
<evidence type="ECO:0000313" key="3">
    <source>
        <dbReference type="EMBL" id="KAF2773144.1"/>
    </source>
</evidence>
<evidence type="ECO:0000259" key="2">
    <source>
        <dbReference type="Pfam" id="PF07000"/>
    </source>
</evidence>
<keyword evidence="4" id="KW-1185">Reference proteome</keyword>
<proteinExistence type="predicted"/>